<dbReference type="EMBL" id="CAWYQH010000130">
    <property type="protein sequence ID" value="CAK8692428.1"/>
    <property type="molecule type" value="Genomic_DNA"/>
</dbReference>
<dbReference type="Pfam" id="PF02946">
    <property type="entry name" value="GTF2I"/>
    <property type="match status" value="1"/>
</dbReference>
<evidence type="ECO:0000256" key="5">
    <source>
        <dbReference type="ARBA" id="ARBA00023163"/>
    </source>
</evidence>
<protein>
    <submittedName>
        <fullName evidence="7">Uncharacterized protein</fullName>
    </submittedName>
</protein>
<dbReference type="InterPro" id="IPR036647">
    <property type="entry name" value="GTF2I-like_rpt_sf"/>
</dbReference>
<keyword evidence="2" id="KW-0677">Repeat</keyword>
<organism evidence="7 8">
    <name type="scientific">Clavelina lepadiformis</name>
    <name type="common">Light-bulb sea squirt</name>
    <name type="synonym">Ascidia lepadiformis</name>
    <dbReference type="NCBI Taxonomy" id="159417"/>
    <lineage>
        <taxon>Eukaryota</taxon>
        <taxon>Metazoa</taxon>
        <taxon>Chordata</taxon>
        <taxon>Tunicata</taxon>
        <taxon>Ascidiacea</taxon>
        <taxon>Aplousobranchia</taxon>
        <taxon>Clavelinidae</taxon>
        <taxon>Clavelina</taxon>
    </lineage>
</organism>
<reference evidence="7 8" key="1">
    <citation type="submission" date="2024-02" db="EMBL/GenBank/DDBJ databases">
        <authorList>
            <person name="Daric V."/>
            <person name="Darras S."/>
        </authorList>
    </citation>
    <scope>NUCLEOTIDE SEQUENCE [LARGE SCALE GENOMIC DNA]</scope>
</reference>
<gene>
    <name evidence="7" type="ORF">CVLEPA_LOCUS25694</name>
</gene>
<evidence type="ECO:0000256" key="1">
    <source>
        <dbReference type="ARBA" id="ARBA00004123"/>
    </source>
</evidence>
<proteinExistence type="predicted"/>
<sequence length="143" mass="16199">MAPKSNIIRRLKAKYSVKIKGRRKRSVSLFCKTFAPALSASNDSPSLPLNTSELNRSSASYSGYNDSSTIDKSSTSTGLKILQKEVRAIFNEKYSEAVKKNNQRLPYSRVDELGISMLGLPLEVFFKKPSRVWCTHMQRDYQL</sequence>
<comment type="caution">
    <text evidence="7">The sequence shown here is derived from an EMBL/GenBank/DDBJ whole genome shotgun (WGS) entry which is preliminary data.</text>
</comment>
<evidence type="ECO:0000313" key="8">
    <source>
        <dbReference type="Proteomes" id="UP001642483"/>
    </source>
</evidence>
<dbReference type="InterPro" id="IPR004212">
    <property type="entry name" value="GTF2I"/>
</dbReference>
<evidence type="ECO:0000256" key="4">
    <source>
        <dbReference type="ARBA" id="ARBA00023125"/>
    </source>
</evidence>
<accession>A0ABP0GM17</accession>
<name>A0ABP0GM17_CLALP</name>
<evidence type="ECO:0000313" key="7">
    <source>
        <dbReference type="EMBL" id="CAK8692428.1"/>
    </source>
</evidence>
<dbReference type="Proteomes" id="UP001642483">
    <property type="component" value="Unassembled WGS sequence"/>
</dbReference>
<keyword evidence="4" id="KW-0238">DNA-binding</keyword>
<evidence type="ECO:0000256" key="3">
    <source>
        <dbReference type="ARBA" id="ARBA00023015"/>
    </source>
</evidence>
<keyword evidence="6" id="KW-0539">Nucleus</keyword>
<dbReference type="Gene3D" id="3.90.1460.10">
    <property type="entry name" value="GTF2I-like"/>
    <property type="match status" value="1"/>
</dbReference>
<evidence type="ECO:0000256" key="6">
    <source>
        <dbReference type="ARBA" id="ARBA00023242"/>
    </source>
</evidence>
<dbReference type="SUPFAM" id="SSF117773">
    <property type="entry name" value="GTF2I-like repeat"/>
    <property type="match status" value="1"/>
</dbReference>
<evidence type="ECO:0000256" key="2">
    <source>
        <dbReference type="ARBA" id="ARBA00022737"/>
    </source>
</evidence>
<keyword evidence="8" id="KW-1185">Reference proteome</keyword>
<keyword evidence="3" id="KW-0805">Transcription regulation</keyword>
<comment type="subcellular location">
    <subcellularLocation>
        <location evidence="1">Nucleus</location>
    </subcellularLocation>
</comment>
<keyword evidence="5" id="KW-0804">Transcription</keyword>